<dbReference type="PROSITE" id="PS50110">
    <property type="entry name" value="RESPONSE_REGULATORY"/>
    <property type="match status" value="1"/>
</dbReference>
<dbReference type="Gene3D" id="3.40.50.2300">
    <property type="match status" value="1"/>
</dbReference>
<dbReference type="GO" id="GO:0003677">
    <property type="term" value="F:DNA binding"/>
    <property type="evidence" value="ECO:0007669"/>
    <property type="project" value="UniProtKB-KW"/>
</dbReference>
<evidence type="ECO:0000259" key="5">
    <source>
        <dbReference type="PROSITE" id="PS50043"/>
    </source>
</evidence>
<dbReference type="CDD" id="cd06170">
    <property type="entry name" value="LuxR_C_like"/>
    <property type="match status" value="1"/>
</dbReference>
<keyword evidence="1" id="KW-0805">Transcription regulation</keyword>
<keyword evidence="3" id="KW-0804">Transcription</keyword>
<dbReference type="InterPro" id="IPR011006">
    <property type="entry name" value="CheY-like_superfamily"/>
</dbReference>
<dbReference type="Pfam" id="PF00196">
    <property type="entry name" value="GerE"/>
    <property type="match status" value="1"/>
</dbReference>
<feature type="domain" description="HTH luxR-type" evidence="5">
    <location>
        <begin position="160"/>
        <end position="225"/>
    </location>
</feature>
<dbReference type="PROSITE" id="PS00622">
    <property type="entry name" value="HTH_LUXR_1"/>
    <property type="match status" value="1"/>
</dbReference>
<dbReference type="SMART" id="SM00421">
    <property type="entry name" value="HTH_LUXR"/>
    <property type="match status" value="1"/>
</dbReference>
<dbReference type="GO" id="GO:0006355">
    <property type="term" value="P:regulation of DNA-templated transcription"/>
    <property type="evidence" value="ECO:0007669"/>
    <property type="project" value="InterPro"/>
</dbReference>
<dbReference type="PANTHER" id="PTHR44688">
    <property type="entry name" value="DNA-BINDING TRANSCRIPTIONAL ACTIVATOR DEVR_DOSR"/>
    <property type="match status" value="1"/>
</dbReference>
<organism evidence="7 8">
    <name type="scientific">Bifidobacterium pseudolongum subsp. globosum</name>
    <dbReference type="NCBI Taxonomy" id="1690"/>
    <lineage>
        <taxon>Bacteria</taxon>
        <taxon>Bacillati</taxon>
        <taxon>Actinomycetota</taxon>
        <taxon>Actinomycetes</taxon>
        <taxon>Bifidobacteriales</taxon>
        <taxon>Bifidobacteriaceae</taxon>
        <taxon>Bifidobacterium</taxon>
    </lineage>
</organism>
<dbReference type="InterPro" id="IPR016032">
    <property type="entry name" value="Sig_transdc_resp-reg_C-effctor"/>
</dbReference>
<evidence type="ECO:0000313" key="8">
    <source>
        <dbReference type="Proteomes" id="UP000292568"/>
    </source>
</evidence>
<evidence type="ECO:0000313" key="7">
    <source>
        <dbReference type="EMBL" id="RYQ12113.1"/>
    </source>
</evidence>
<proteinExistence type="predicted"/>
<dbReference type="GO" id="GO:0000160">
    <property type="term" value="P:phosphorelay signal transduction system"/>
    <property type="evidence" value="ECO:0007669"/>
    <property type="project" value="InterPro"/>
</dbReference>
<evidence type="ECO:0000256" key="3">
    <source>
        <dbReference type="ARBA" id="ARBA00023163"/>
    </source>
</evidence>
<dbReference type="PROSITE" id="PS50043">
    <property type="entry name" value="HTH_LUXR_2"/>
    <property type="match status" value="1"/>
</dbReference>
<dbReference type="CDD" id="cd00156">
    <property type="entry name" value="REC"/>
    <property type="match status" value="1"/>
</dbReference>
<dbReference type="AlphaFoldDB" id="A0A4Q5A4C2"/>
<dbReference type="EMBL" id="RYUH01000004">
    <property type="protein sequence ID" value="RYQ12113.1"/>
    <property type="molecule type" value="Genomic_DNA"/>
</dbReference>
<evidence type="ECO:0000256" key="1">
    <source>
        <dbReference type="ARBA" id="ARBA00023015"/>
    </source>
</evidence>
<gene>
    <name evidence="7" type="ORF">PG2093B_0219</name>
</gene>
<keyword evidence="2 7" id="KW-0238">DNA-binding</keyword>
<dbReference type="SUPFAM" id="SSF52172">
    <property type="entry name" value="CheY-like"/>
    <property type="match status" value="1"/>
</dbReference>
<sequence>MRKVLVKGRWRMTTPILAVIDNDAWALRTIMQWLKTQPQMCTVAWGTTSCAQAVHDCLYAQPSVDVLLVDMALGSMSGPGLCKLIRRQSARPAMLGMTALDPENYREDLAMAGAQGIMNKKVVMHGLPLWIPTLVQGGSMEPGVFPDAASAHQALCGRLSIVSGDALSAREREVLSLYAKGKSTKEVAGIMNITRNTVYAFVKRAAAKLGVHNRGEAIEKARWYGML</sequence>
<dbReference type="InterPro" id="IPR036388">
    <property type="entry name" value="WH-like_DNA-bd_sf"/>
</dbReference>
<comment type="caution">
    <text evidence="7">The sequence shown here is derived from an EMBL/GenBank/DDBJ whole genome shotgun (WGS) entry which is preliminary data.</text>
</comment>
<name>A0A4Q5A4C2_9BIFI</name>
<dbReference type="PANTHER" id="PTHR44688:SF16">
    <property type="entry name" value="DNA-BINDING TRANSCRIPTIONAL ACTIVATOR DEVR_DOSR"/>
    <property type="match status" value="1"/>
</dbReference>
<evidence type="ECO:0000256" key="2">
    <source>
        <dbReference type="ARBA" id="ARBA00023125"/>
    </source>
</evidence>
<dbReference type="InterPro" id="IPR001789">
    <property type="entry name" value="Sig_transdc_resp-reg_receiver"/>
</dbReference>
<dbReference type="InterPro" id="IPR000792">
    <property type="entry name" value="Tscrpt_reg_LuxR_C"/>
</dbReference>
<evidence type="ECO:0000259" key="6">
    <source>
        <dbReference type="PROSITE" id="PS50110"/>
    </source>
</evidence>
<feature type="domain" description="Response regulatory" evidence="6">
    <location>
        <begin position="16"/>
        <end position="135"/>
    </location>
</feature>
<dbReference type="Gene3D" id="1.10.10.10">
    <property type="entry name" value="Winged helix-like DNA-binding domain superfamily/Winged helix DNA-binding domain"/>
    <property type="match status" value="1"/>
</dbReference>
<evidence type="ECO:0000256" key="4">
    <source>
        <dbReference type="PROSITE-ProRule" id="PRU00169"/>
    </source>
</evidence>
<dbReference type="Pfam" id="PF00072">
    <property type="entry name" value="Response_reg"/>
    <property type="match status" value="1"/>
</dbReference>
<protein>
    <submittedName>
        <fullName evidence="7">DNA-binding response regulator</fullName>
    </submittedName>
</protein>
<dbReference type="SUPFAM" id="SSF46894">
    <property type="entry name" value="C-terminal effector domain of the bipartite response regulators"/>
    <property type="match status" value="1"/>
</dbReference>
<dbReference type="Proteomes" id="UP000292568">
    <property type="component" value="Unassembled WGS sequence"/>
</dbReference>
<feature type="modified residue" description="4-aspartylphosphate" evidence="4">
    <location>
        <position position="70"/>
    </location>
</feature>
<accession>A0A4Q5A4C2</accession>
<reference evidence="7 8" key="1">
    <citation type="submission" date="2018-12" db="EMBL/GenBank/DDBJ databases">
        <title>Unveiling genomic diversity among members of the Bifidobacterium pseudolongum species, a widely distributed gut commensal of the animal kingdom.</title>
        <authorList>
            <person name="Lugli G.A."/>
            <person name="Duranti S."/>
            <person name="Albert K."/>
            <person name="Mancabelli L."/>
            <person name="Napoli S."/>
            <person name="Viappiani A."/>
            <person name="Anzalone R."/>
            <person name="Longhi G."/>
            <person name="Milani C."/>
            <person name="Turroni F."/>
            <person name="Alessandri G."/>
            <person name="Sela D.A."/>
            <person name="Van Sinderen D."/>
            <person name="Ventura M."/>
        </authorList>
    </citation>
    <scope>NUCLEOTIDE SEQUENCE [LARGE SCALE GENOMIC DNA]</scope>
    <source>
        <strain evidence="7 8">2093B</strain>
    </source>
</reference>
<dbReference type="PRINTS" id="PR00038">
    <property type="entry name" value="HTHLUXR"/>
</dbReference>
<keyword evidence="4" id="KW-0597">Phosphoprotein</keyword>